<evidence type="ECO:0000256" key="3">
    <source>
        <dbReference type="ARBA" id="ARBA00022691"/>
    </source>
</evidence>
<dbReference type="GO" id="GO:0042826">
    <property type="term" value="F:histone deacetylase binding"/>
    <property type="evidence" value="ECO:0007669"/>
    <property type="project" value="TreeGrafter"/>
</dbReference>
<evidence type="ECO:0000313" key="4">
    <source>
        <dbReference type="EMBL" id="KAF7996657.1"/>
    </source>
</evidence>
<dbReference type="OrthoDB" id="7770870at2759"/>
<evidence type="ECO:0000256" key="2">
    <source>
        <dbReference type="ARBA" id="ARBA00022679"/>
    </source>
</evidence>
<keyword evidence="5" id="KW-1185">Reference proteome</keyword>
<dbReference type="AlphaFoldDB" id="A0A834Y2V3"/>
<dbReference type="GO" id="GO:0032259">
    <property type="term" value="P:methylation"/>
    <property type="evidence" value="ECO:0007669"/>
    <property type="project" value="UniProtKB-KW"/>
</dbReference>
<evidence type="ECO:0000313" key="5">
    <source>
        <dbReference type="Proteomes" id="UP000639338"/>
    </source>
</evidence>
<dbReference type="GO" id="GO:0008168">
    <property type="term" value="F:methyltransferase activity"/>
    <property type="evidence" value="ECO:0007669"/>
    <property type="project" value="UniProtKB-KW"/>
</dbReference>
<keyword evidence="2" id="KW-0808">Transferase</keyword>
<dbReference type="Gene3D" id="1.25.40.10">
    <property type="entry name" value="Tetratricopeptide repeat domain"/>
    <property type="match status" value="1"/>
</dbReference>
<evidence type="ECO:0000256" key="1">
    <source>
        <dbReference type="ARBA" id="ARBA00022603"/>
    </source>
</evidence>
<dbReference type="GO" id="GO:0005634">
    <property type="term" value="C:nucleus"/>
    <property type="evidence" value="ECO:0007669"/>
    <property type="project" value="TreeGrafter"/>
</dbReference>
<dbReference type="PANTHER" id="PTHR46165">
    <property type="entry name" value="SET AND MYND DOMAIN-CONTAINING PROTEIN 4"/>
    <property type="match status" value="1"/>
</dbReference>
<proteinExistence type="predicted"/>
<dbReference type="SUPFAM" id="SSF82199">
    <property type="entry name" value="SET domain"/>
    <property type="match status" value="1"/>
</dbReference>
<dbReference type="EMBL" id="JACMRX010000001">
    <property type="protein sequence ID" value="KAF7996657.1"/>
    <property type="molecule type" value="Genomic_DNA"/>
</dbReference>
<dbReference type="SUPFAM" id="SSF48452">
    <property type="entry name" value="TPR-like"/>
    <property type="match status" value="1"/>
</dbReference>
<dbReference type="Gene3D" id="2.170.270.10">
    <property type="entry name" value="SET domain"/>
    <property type="match status" value="1"/>
</dbReference>
<dbReference type="InterPro" id="IPR011990">
    <property type="entry name" value="TPR-like_helical_dom_sf"/>
</dbReference>
<gene>
    <name evidence="4" type="ORF">HCN44_002303</name>
</gene>
<dbReference type="PANTHER" id="PTHR46165:SF2">
    <property type="entry name" value="SET AND MYND DOMAIN-CONTAINING PROTEIN 4"/>
    <property type="match status" value="1"/>
</dbReference>
<name>A0A834Y2V3_APHGI</name>
<organism evidence="4 5">
    <name type="scientific">Aphidius gifuensis</name>
    <name type="common">Parasitoid wasp</name>
    <dbReference type="NCBI Taxonomy" id="684658"/>
    <lineage>
        <taxon>Eukaryota</taxon>
        <taxon>Metazoa</taxon>
        <taxon>Ecdysozoa</taxon>
        <taxon>Arthropoda</taxon>
        <taxon>Hexapoda</taxon>
        <taxon>Insecta</taxon>
        <taxon>Pterygota</taxon>
        <taxon>Neoptera</taxon>
        <taxon>Endopterygota</taxon>
        <taxon>Hymenoptera</taxon>
        <taxon>Apocrita</taxon>
        <taxon>Ichneumonoidea</taxon>
        <taxon>Braconidae</taxon>
        <taxon>Aphidiinae</taxon>
        <taxon>Aphidius</taxon>
    </lineage>
</organism>
<accession>A0A834Y2V3</accession>
<dbReference type="InterPro" id="IPR052097">
    <property type="entry name" value="SET-MYND_domain_protein"/>
</dbReference>
<keyword evidence="3" id="KW-0949">S-adenosyl-L-methionine</keyword>
<protein>
    <submittedName>
        <fullName evidence="4">Uncharacterized protein</fullName>
    </submittedName>
</protein>
<keyword evidence="1" id="KW-0489">Methyltransferase</keyword>
<dbReference type="GO" id="GO:0005737">
    <property type="term" value="C:cytoplasm"/>
    <property type="evidence" value="ECO:0007669"/>
    <property type="project" value="TreeGrafter"/>
</dbReference>
<dbReference type="Proteomes" id="UP000639338">
    <property type="component" value="Unassembled WGS sequence"/>
</dbReference>
<reference evidence="4 5" key="1">
    <citation type="submission" date="2020-08" db="EMBL/GenBank/DDBJ databases">
        <title>Aphidius gifuensis genome sequencing and assembly.</title>
        <authorList>
            <person name="Du Z."/>
        </authorList>
    </citation>
    <scope>NUCLEOTIDE SEQUENCE [LARGE SCALE GENOMIC DNA]</scope>
    <source>
        <strain evidence="4">YNYX2018</strain>
        <tissue evidence="4">Adults</tissue>
    </source>
</reference>
<sequence>MKPMKNRSSRQHSAECNDENISKIQSFYQAVNYVLLQQLQVNLFQTQIDQMRKITTFKDIKLSQKLRKKGNTMYELKNNGYINSTITCYTSSIACAPVGSTELSLAYANRSAVLFKARLYEDCLLDIERAIKAGYPDNLKAKLFLRQSFCFRVLKQNSTIESSISLANVFQWLPNMIDQKENLIIAKNMINNYSKITKKLVGMKTSIVYQFAAKIFIKMFKRFKCLTEFKDYVNNIELSVKKPDDKFDGSQYETFHNLECSLTDTIDCSVAPARMSLGIALIFAFYTDIFGKKLTLKRFLQNKWVVFVGGLILKYSFILRFHMFHHIHSVFPLNKIIKHSCDFNVAMNHFNSTASLFAIKPIKKGQQISIVKGLYYFYNTKAERQDSLSNLMTNCQCIACKNNWPIIEDMKLCREIIPAEQYNRLLFRNYLVDKVLKEENKQEAFKIIKEITEMIKIFHKKLPENIPYRELVSLQITLLNTFEFLTEPTVLND</sequence>
<comment type="caution">
    <text evidence="4">The sequence shown here is derived from an EMBL/GenBank/DDBJ whole genome shotgun (WGS) entry which is preliminary data.</text>
</comment>
<dbReference type="InterPro" id="IPR046341">
    <property type="entry name" value="SET_dom_sf"/>
</dbReference>